<evidence type="ECO:0000313" key="2">
    <source>
        <dbReference type="Proteomes" id="UP000195305"/>
    </source>
</evidence>
<comment type="caution">
    <text evidence="1">The sequence shown here is derived from an EMBL/GenBank/DDBJ whole genome shotgun (WGS) entry which is preliminary data.</text>
</comment>
<dbReference type="Proteomes" id="UP000195305">
    <property type="component" value="Unassembled WGS sequence"/>
</dbReference>
<keyword evidence="2" id="KW-1185">Reference proteome</keyword>
<dbReference type="EMBL" id="NFLJ01000032">
    <property type="protein sequence ID" value="OUQ33340.1"/>
    <property type="molecule type" value="Genomic_DNA"/>
</dbReference>
<accession>A0A1Y4SVC6</accession>
<evidence type="ECO:0000313" key="1">
    <source>
        <dbReference type="EMBL" id="OUQ33340.1"/>
    </source>
</evidence>
<name>A0A1Y4SVC6_9FIRM</name>
<protein>
    <submittedName>
        <fullName evidence="1">Uncharacterized protein</fullName>
    </submittedName>
</protein>
<gene>
    <name evidence="1" type="ORF">B5E75_10560</name>
</gene>
<reference evidence="1 2" key="1">
    <citation type="journal article" date="2018" name="BMC Genomics">
        <title>Whole genome sequencing and function prediction of 133 gut anaerobes isolated from chicken caecum in pure cultures.</title>
        <authorList>
            <person name="Medvecky M."/>
            <person name="Cejkova D."/>
            <person name="Polansky O."/>
            <person name="Karasova D."/>
            <person name="Kubasova T."/>
            <person name="Cizek A."/>
            <person name="Rychlik I."/>
        </authorList>
    </citation>
    <scope>NUCLEOTIDE SEQUENCE [LARGE SCALE GENOMIC DNA]</scope>
    <source>
        <strain evidence="1 2">An13</strain>
    </source>
</reference>
<sequence length="114" mass="13553">MFYSREEIELTLNLYSIAKVHLNDLERKQLINGESNATNFEKNCYHYYSYIIDIVHSWINTLLPDEAEIIQKRIIDKKTFDFIAIQLGYANHSSVIRKYKNILNKLSLQEIHKC</sequence>
<organism evidence="1 2">
    <name type="scientific">Massilimicrobiota timonensis</name>
    <dbReference type="NCBI Taxonomy" id="1776392"/>
    <lineage>
        <taxon>Bacteria</taxon>
        <taxon>Bacillati</taxon>
        <taxon>Bacillota</taxon>
        <taxon>Erysipelotrichia</taxon>
        <taxon>Erysipelotrichales</taxon>
        <taxon>Erysipelotrichaceae</taxon>
        <taxon>Massilimicrobiota</taxon>
    </lineage>
</organism>
<proteinExistence type="predicted"/>
<dbReference type="RefSeq" id="WP_087359036.1">
    <property type="nucleotide sequence ID" value="NZ_NFLJ01000032.1"/>
</dbReference>
<dbReference type="OrthoDB" id="1648812at2"/>
<dbReference type="AlphaFoldDB" id="A0A1Y4SVC6"/>